<proteinExistence type="predicted"/>
<name>A0A1V8TU82_9PEZI</name>
<evidence type="ECO:0000313" key="2">
    <source>
        <dbReference type="Proteomes" id="UP000192596"/>
    </source>
</evidence>
<dbReference type="EMBL" id="NAJO01000001">
    <property type="protein sequence ID" value="OQO14899.1"/>
    <property type="molecule type" value="Genomic_DNA"/>
</dbReference>
<comment type="caution">
    <text evidence="1">The sequence shown here is derived from an EMBL/GenBank/DDBJ whole genome shotgun (WGS) entry which is preliminary data.</text>
</comment>
<sequence>MAPPSPQRLGSERLSIEEQQRLVNEQIWREQFAALPAIGARARRRATQRPCIEDAIRRAERLFIRQRTVEMRSGVRDSGTAEVFDSDEEGREDACVHLARSITFEGKMMLETESPLGAVIVEEVTSAGDGALAATQECDERRFNTSITGDRTQPNIVHNPISDARNDVTLTIPQPLHRRNAISLNRPAPATIDPQTLALGPDPQDYIEAERQVNLVLDLAAIEAADREFYGPPRQRRLDIESIIGSAERRTVRRRSGARGRTESLMMMI</sequence>
<gene>
    <name evidence="1" type="ORF">B0A48_00281</name>
</gene>
<organism evidence="1 2">
    <name type="scientific">Cryoendolithus antarcticus</name>
    <dbReference type="NCBI Taxonomy" id="1507870"/>
    <lineage>
        <taxon>Eukaryota</taxon>
        <taxon>Fungi</taxon>
        <taxon>Dikarya</taxon>
        <taxon>Ascomycota</taxon>
        <taxon>Pezizomycotina</taxon>
        <taxon>Dothideomycetes</taxon>
        <taxon>Dothideomycetidae</taxon>
        <taxon>Cladosporiales</taxon>
        <taxon>Cladosporiaceae</taxon>
        <taxon>Cryoendolithus</taxon>
    </lineage>
</organism>
<dbReference type="InParanoid" id="A0A1V8TU82"/>
<keyword evidence="2" id="KW-1185">Reference proteome</keyword>
<dbReference type="AlphaFoldDB" id="A0A1V8TU82"/>
<dbReference type="Proteomes" id="UP000192596">
    <property type="component" value="Unassembled WGS sequence"/>
</dbReference>
<reference evidence="2" key="1">
    <citation type="submission" date="2017-03" db="EMBL/GenBank/DDBJ databases">
        <title>Genomes of endolithic fungi from Antarctica.</title>
        <authorList>
            <person name="Coleine C."/>
            <person name="Masonjones S."/>
            <person name="Stajich J.E."/>
        </authorList>
    </citation>
    <scope>NUCLEOTIDE SEQUENCE [LARGE SCALE GENOMIC DNA]</scope>
    <source>
        <strain evidence="2">CCFEE 5527</strain>
    </source>
</reference>
<accession>A0A1V8TU82</accession>
<evidence type="ECO:0000313" key="1">
    <source>
        <dbReference type="EMBL" id="OQO14899.1"/>
    </source>
</evidence>
<protein>
    <submittedName>
        <fullName evidence="1">Uncharacterized protein</fullName>
    </submittedName>
</protein>